<evidence type="ECO:0000313" key="3">
    <source>
        <dbReference type="Proteomes" id="UP000307874"/>
    </source>
</evidence>
<sequence>MRTSPFRHLLLAGSILSASAAPAFALDAEDMLSKLNAAATAQGSLSFTYDDVEESDDGDLTVSGVVFGPGAEMTDASIEMEQVAPVTLNFEGVREDGNGGYTIDKVSTFDLAFSADDFAIDIGSFTQGDIKVPASPDADMMSGMNYAGSTQAADITFTTDGHQVAKIENVAADQTIESGTKASFLGTVSGIAIDLSGVDDMEDEARETLRALDLMEMHAAVTVSGDWDMQSGDMNFSTYEIAVEDVGTLNISFGMTGLTLETMETLQKLAEEGQKAQEIGASEAEDGQNPSQQYLLELGQKIGLSELRLSFTDDSITTRALQYAAEKEGMIAEEMADKIEVDLGASLSAMNVPGLADMVTTAVGTYFSDPQNISVSIKPQMQMPILAVVMAGAAAPQSIPKLLNLQITANE</sequence>
<evidence type="ECO:0008006" key="4">
    <source>
        <dbReference type="Google" id="ProtNLM"/>
    </source>
</evidence>
<protein>
    <recommendedName>
        <fullName evidence="4">DUF945 domain-containing protein</fullName>
    </recommendedName>
</protein>
<evidence type="ECO:0000256" key="1">
    <source>
        <dbReference type="SAM" id="SignalP"/>
    </source>
</evidence>
<accession>A0A5C4JS79</accession>
<name>A0A5C4JS79_9HYPH</name>
<gene>
    <name evidence="2" type="ORF">FF124_07915</name>
</gene>
<proteinExistence type="predicted"/>
<feature type="chain" id="PRO_5022822414" description="DUF945 domain-containing protein" evidence="1">
    <location>
        <begin position="26"/>
        <end position="411"/>
    </location>
</feature>
<keyword evidence="1" id="KW-0732">Signal</keyword>
<reference evidence="2 3" key="1">
    <citation type="submission" date="2019-05" db="EMBL/GenBank/DDBJ databases">
        <authorList>
            <person name="Lee S.D."/>
        </authorList>
    </citation>
    <scope>NUCLEOTIDE SEQUENCE [LARGE SCALE GENOMIC DNA]</scope>
    <source>
        <strain evidence="2 3">GH2-6</strain>
    </source>
</reference>
<reference evidence="2 3" key="2">
    <citation type="submission" date="2019-06" db="EMBL/GenBank/DDBJ databases">
        <title>Martelella lutilitoris sp. nov., isolated from a tidal mudflat.</title>
        <authorList>
            <person name="Kim Y.-J."/>
        </authorList>
    </citation>
    <scope>NUCLEOTIDE SEQUENCE [LARGE SCALE GENOMIC DNA]</scope>
    <source>
        <strain evidence="2 3">GH2-6</strain>
    </source>
</reference>
<dbReference type="AlphaFoldDB" id="A0A5C4JS79"/>
<dbReference type="RefSeq" id="WP_138747958.1">
    <property type="nucleotide sequence ID" value="NZ_VCLB01000004.1"/>
</dbReference>
<keyword evidence="3" id="KW-1185">Reference proteome</keyword>
<feature type="signal peptide" evidence="1">
    <location>
        <begin position="1"/>
        <end position="25"/>
    </location>
</feature>
<dbReference type="OrthoDB" id="7824623at2"/>
<dbReference type="EMBL" id="VCLB01000004">
    <property type="protein sequence ID" value="TNB48253.1"/>
    <property type="molecule type" value="Genomic_DNA"/>
</dbReference>
<evidence type="ECO:0000313" key="2">
    <source>
        <dbReference type="EMBL" id="TNB48253.1"/>
    </source>
</evidence>
<comment type="caution">
    <text evidence="2">The sequence shown here is derived from an EMBL/GenBank/DDBJ whole genome shotgun (WGS) entry which is preliminary data.</text>
</comment>
<dbReference type="Proteomes" id="UP000307874">
    <property type="component" value="Unassembled WGS sequence"/>
</dbReference>
<organism evidence="2 3">
    <name type="scientific">Martelella lutilitoris</name>
    <dbReference type="NCBI Taxonomy" id="2583532"/>
    <lineage>
        <taxon>Bacteria</taxon>
        <taxon>Pseudomonadati</taxon>
        <taxon>Pseudomonadota</taxon>
        <taxon>Alphaproteobacteria</taxon>
        <taxon>Hyphomicrobiales</taxon>
        <taxon>Aurantimonadaceae</taxon>
        <taxon>Martelella</taxon>
    </lineage>
</organism>